<dbReference type="EMBL" id="RCHS01001652">
    <property type="protein sequence ID" value="RMX52388.1"/>
    <property type="molecule type" value="Genomic_DNA"/>
</dbReference>
<sequence>MAFNSVNLKAVVGFYRIDSEKAFERHRSPVLLMMREERQFCLNYVRAIESGASDHASWNRKRIQECVLEWFEFCEDCDKKALLALNSSVQNETLPAELSLVIALPDVVHRGKSLRSSWFIDLKGARSKLVLIRTLRDPGSLDIRKNFGEALPSLVCETKIIWQLNQSYTSPDQQS</sequence>
<evidence type="ECO:0000313" key="2">
    <source>
        <dbReference type="Proteomes" id="UP000275408"/>
    </source>
</evidence>
<comment type="caution">
    <text evidence="1">The sequence shown here is derived from an EMBL/GenBank/DDBJ whole genome shotgun (WGS) entry which is preliminary data.</text>
</comment>
<proteinExistence type="predicted"/>
<dbReference type="AlphaFoldDB" id="A0A3M6UG85"/>
<name>A0A3M6UG85_POCDA</name>
<accession>A0A3M6UG85</accession>
<reference evidence="1 2" key="1">
    <citation type="journal article" date="2018" name="Sci. Rep.">
        <title>Comparative analysis of the Pocillopora damicornis genome highlights role of immune system in coral evolution.</title>
        <authorList>
            <person name="Cunning R."/>
            <person name="Bay R.A."/>
            <person name="Gillette P."/>
            <person name="Baker A.C."/>
            <person name="Traylor-Knowles N."/>
        </authorList>
    </citation>
    <scope>NUCLEOTIDE SEQUENCE [LARGE SCALE GENOMIC DNA]</scope>
    <source>
        <strain evidence="1">RSMAS</strain>
        <tissue evidence="1">Whole animal</tissue>
    </source>
</reference>
<protein>
    <submittedName>
        <fullName evidence="1">Uncharacterized protein</fullName>
    </submittedName>
</protein>
<keyword evidence="2" id="KW-1185">Reference proteome</keyword>
<evidence type="ECO:0000313" key="1">
    <source>
        <dbReference type="EMBL" id="RMX52388.1"/>
    </source>
</evidence>
<gene>
    <name evidence="1" type="ORF">pdam_00021115</name>
</gene>
<dbReference type="Proteomes" id="UP000275408">
    <property type="component" value="Unassembled WGS sequence"/>
</dbReference>
<organism evidence="1 2">
    <name type="scientific">Pocillopora damicornis</name>
    <name type="common">Cauliflower coral</name>
    <name type="synonym">Millepora damicornis</name>
    <dbReference type="NCBI Taxonomy" id="46731"/>
    <lineage>
        <taxon>Eukaryota</taxon>
        <taxon>Metazoa</taxon>
        <taxon>Cnidaria</taxon>
        <taxon>Anthozoa</taxon>
        <taxon>Hexacorallia</taxon>
        <taxon>Scleractinia</taxon>
        <taxon>Astrocoeniina</taxon>
        <taxon>Pocilloporidae</taxon>
        <taxon>Pocillopora</taxon>
    </lineage>
</organism>